<protein>
    <submittedName>
        <fullName evidence="2">Restriction endonuclease, putative</fullName>
    </submittedName>
</protein>
<dbReference type="PANTHER" id="PTHR47396">
    <property type="entry name" value="TYPE I RESTRICTION ENZYME ECOKI R PROTEIN"/>
    <property type="match status" value="1"/>
</dbReference>
<dbReference type="SUPFAM" id="SSF52540">
    <property type="entry name" value="P-loop containing nucleoside triphosphate hydrolases"/>
    <property type="match status" value="1"/>
</dbReference>
<organism evidence="2 3">
    <name type="scientific">Candidatus Accumulibacter aalborgensis</name>
    <dbReference type="NCBI Taxonomy" id="1860102"/>
    <lineage>
        <taxon>Bacteria</taxon>
        <taxon>Pseudomonadati</taxon>
        <taxon>Pseudomonadota</taxon>
        <taxon>Betaproteobacteria</taxon>
        <taxon>Candidatus Accumulibacter</taxon>
    </lineage>
</organism>
<dbReference type="GO" id="GO:0003677">
    <property type="term" value="F:DNA binding"/>
    <property type="evidence" value="ECO:0007669"/>
    <property type="project" value="InterPro"/>
</dbReference>
<dbReference type="GO" id="GO:0016787">
    <property type="term" value="F:hydrolase activity"/>
    <property type="evidence" value="ECO:0007669"/>
    <property type="project" value="InterPro"/>
</dbReference>
<evidence type="ECO:0000313" key="3">
    <source>
        <dbReference type="Proteomes" id="UP000199169"/>
    </source>
</evidence>
<evidence type="ECO:0000313" key="2">
    <source>
        <dbReference type="EMBL" id="SBT07594.1"/>
    </source>
</evidence>
<keyword evidence="2" id="KW-0255">Endonuclease</keyword>
<dbReference type="Proteomes" id="UP000199169">
    <property type="component" value="Unassembled WGS sequence"/>
</dbReference>
<dbReference type="GO" id="GO:0005524">
    <property type="term" value="F:ATP binding"/>
    <property type="evidence" value="ECO:0007669"/>
    <property type="project" value="InterPro"/>
</dbReference>
<dbReference type="AlphaFoldDB" id="A0A1A8XR30"/>
<dbReference type="InterPro" id="IPR027417">
    <property type="entry name" value="P-loop_NTPase"/>
</dbReference>
<evidence type="ECO:0000259" key="1">
    <source>
        <dbReference type="Pfam" id="PF04851"/>
    </source>
</evidence>
<keyword evidence="2" id="KW-0378">Hydrolase</keyword>
<dbReference type="Gene3D" id="3.90.1570.30">
    <property type="match status" value="1"/>
</dbReference>
<reference evidence="2 3" key="1">
    <citation type="submission" date="2016-06" db="EMBL/GenBank/DDBJ databases">
        <authorList>
            <person name="Kjaerup R.B."/>
            <person name="Dalgaard T.S."/>
            <person name="Juul-Madsen H.R."/>
        </authorList>
    </citation>
    <scope>NUCLEOTIDE SEQUENCE [LARGE SCALE GENOMIC DNA]</scope>
    <source>
        <strain evidence="2">3</strain>
    </source>
</reference>
<gene>
    <name evidence="2" type="ORF">ACCAA_460012</name>
</gene>
<accession>A0A1A8XR30</accession>
<dbReference type="STRING" id="1860102.ACCAA_460012"/>
<proteinExistence type="predicted"/>
<keyword evidence="3" id="KW-1185">Reference proteome</keyword>
<dbReference type="Gene3D" id="3.40.50.300">
    <property type="entry name" value="P-loop containing nucleotide triphosphate hydrolases"/>
    <property type="match status" value="1"/>
</dbReference>
<dbReference type="Pfam" id="PF04851">
    <property type="entry name" value="ResIII"/>
    <property type="match status" value="1"/>
</dbReference>
<dbReference type="InterPro" id="IPR006935">
    <property type="entry name" value="Helicase/UvrB_N"/>
</dbReference>
<feature type="domain" description="Helicase/UvrB N-terminal" evidence="1">
    <location>
        <begin position="100"/>
        <end position="146"/>
    </location>
</feature>
<sequence>MLEFRSARLATIEAKAWDKALTEGVAQITNYAGKLAIRFAYTTNGQGIYGVDMDTGVEGEVTRYPTPLELWNRSFAAPNAWRDRFASVPFEDRGGYFLGRYYQDIAVERVLAAIADGSDRLLLTLATGTGKTFIAFQIAWKLFNTRWNLTDWKKEGEPLRRPRILFA</sequence>
<dbReference type="GO" id="GO:0004519">
    <property type="term" value="F:endonuclease activity"/>
    <property type="evidence" value="ECO:0007669"/>
    <property type="project" value="UniProtKB-KW"/>
</dbReference>
<name>A0A1A8XR30_9PROT</name>
<keyword evidence="2" id="KW-0540">Nuclease</keyword>
<dbReference type="InterPro" id="IPR050742">
    <property type="entry name" value="Helicase_Restrict-Modif_Enz"/>
</dbReference>
<dbReference type="PANTHER" id="PTHR47396:SF1">
    <property type="entry name" value="ATP-DEPENDENT HELICASE IRC3-RELATED"/>
    <property type="match status" value="1"/>
</dbReference>
<dbReference type="GO" id="GO:0005829">
    <property type="term" value="C:cytosol"/>
    <property type="evidence" value="ECO:0007669"/>
    <property type="project" value="TreeGrafter"/>
</dbReference>
<dbReference type="EMBL" id="FLQX01000123">
    <property type="protein sequence ID" value="SBT07594.1"/>
    <property type="molecule type" value="Genomic_DNA"/>
</dbReference>